<comment type="caution">
    <text evidence="10">Lacks conserved residue(s) required for the propagation of feature annotation.</text>
</comment>
<keyword evidence="4 10" id="KW-0812">Transmembrane</keyword>
<sequence>MYDRSYTIGDDQLKNNHYQNDIQYTLQMCQWLLKLIGIWPLLNNHTSRLEQLLSIVLMITCYSSIFFIILPSGHHFFFVEKNLYMKMKMLGPVSFCVFATVKYSYLARKGAFLQRCIRQLKNDWKRVEDPSMKMLGPVSFCVFATIKYSYLALKGAFLQSCIRQLRNDWKRVQDPSHRAIMLKYAGVSRKLITVCAVFIYTGGMSYHTVAQFLSKERTRENYTVRPLAYIGYDPFFDTQSSPTYEIVFLLHCFAAMIMYSITTVAYGLAAVFVTHVCGQIQIQIARLQNLVESKDRDLFSVIVHDHAETLKILRFSKNIEDALYQICLTEIVECTINMCMLEYYCLVEWANSDLIATLTYMTLLISFTFNIFIFCYIGELLSEQCSEIGTVSYEIDWYNLPAKEAYDLILLISISQYPPKLTAGKIIELSLNTFSSVAKTSLVYLNLLQTVADW</sequence>
<dbReference type="InterPro" id="IPR004117">
    <property type="entry name" value="7tm6_olfct_rcpt"/>
</dbReference>
<dbReference type="PANTHER" id="PTHR21137">
    <property type="entry name" value="ODORANT RECEPTOR"/>
    <property type="match status" value="1"/>
</dbReference>
<dbReference type="GO" id="GO:0005886">
    <property type="term" value="C:plasma membrane"/>
    <property type="evidence" value="ECO:0007669"/>
    <property type="project" value="UniProtKB-SubCell"/>
</dbReference>
<keyword evidence="2" id="KW-1003">Cell membrane</keyword>
<name>A0A6P6FDA6_BOMIM</name>
<gene>
    <name evidence="12" type="primary">LOC105680810</name>
</gene>
<comment type="subcellular location">
    <subcellularLocation>
        <location evidence="1 10">Cell membrane</location>
        <topology evidence="1 10">Multi-pass membrane protein</topology>
    </subcellularLocation>
</comment>
<keyword evidence="5 10" id="KW-0552">Olfaction</keyword>
<dbReference type="GO" id="GO:0005549">
    <property type="term" value="F:odorant binding"/>
    <property type="evidence" value="ECO:0007669"/>
    <property type="project" value="InterPro"/>
</dbReference>
<keyword evidence="11" id="KW-1185">Reference proteome</keyword>
<keyword evidence="8 10" id="KW-0675">Receptor</keyword>
<dbReference type="KEGG" id="bim:105680810"/>
<organism evidence="11 12">
    <name type="scientific">Bombus impatiens</name>
    <name type="common">Bumblebee</name>
    <dbReference type="NCBI Taxonomy" id="132113"/>
    <lineage>
        <taxon>Eukaryota</taxon>
        <taxon>Metazoa</taxon>
        <taxon>Ecdysozoa</taxon>
        <taxon>Arthropoda</taxon>
        <taxon>Hexapoda</taxon>
        <taxon>Insecta</taxon>
        <taxon>Pterygota</taxon>
        <taxon>Neoptera</taxon>
        <taxon>Endopterygota</taxon>
        <taxon>Hymenoptera</taxon>
        <taxon>Apocrita</taxon>
        <taxon>Aculeata</taxon>
        <taxon>Apoidea</taxon>
        <taxon>Anthophila</taxon>
        <taxon>Apidae</taxon>
        <taxon>Bombus</taxon>
        <taxon>Pyrobombus</taxon>
    </lineage>
</organism>
<keyword evidence="7 10" id="KW-0472">Membrane</keyword>
<keyword evidence="6 10" id="KW-1133">Transmembrane helix</keyword>
<feature type="transmembrane region" description="Helical" evidence="10">
    <location>
        <begin position="191"/>
        <end position="209"/>
    </location>
</feature>
<dbReference type="GO" id="GO:0004984">
    <property type="term" value="F:olfactory receptor activity"/>
    <property type="evidence" value="ECO:0007669"/>
    <property type="project" value="InterPro"/>
</dbReference>
<evidence type="ECO:0000256" key="9">
    <source>
        <dbReference type="ARBA" id="ARBA00023224"/>
    </source>
</evidence>
<evidence type="ECO:0000313" key="11">
    <source>
        <dbReference type="Proteomes" id="UP000515180"/>
    </source>
</evidence>
<evidence type="ECO:0000256" key="1">
    <source>
        <dbReference type="ARBA" id="ARBA00004651"/>
    </source>
</evidence>
<dbReference type="GeneID" id="105680810"/>
<keyword evidence="9 10" id="KW-0807">Transducer</keyword>
<protein>
    <recommendedName>
        <fullName evidence="10">Odorant receptor</fullName>
    </recommendedName>
</protein>
<accession>A0A6P6FDA6</accession>
<evidence type="ECO:0000313" key="12">
    <source>
        <dbReference type="RefSeq" id="XP_024223604.1"/>
    </source>
</evidence>
<evidence type="ECO:0000256" key="10">
    <source>
        <dbReference type="RuleBase" id="RU351113"/>
    </source>
</evidence>
<evidence type="ECO:0000256" key="2">
    <source>
        <dbReference type="ARBA" id="ARBA00022475"/>
    </source>
</evidence>
<dbReference type="AlphaFoldDB" id="A0A6P6FDA6"/>
<proteinExistence type="inferred from homology"/>
<feature type="transmembrane region" description="Helical" evidence="10">
    <location>
        <begin position="355"/>
        <end position="377"/>
    </location>
</feature>
<dbReference type="RefSeq" id="XP_024223604.1">
    <property type="nucleotide sequence ID" value="XM_024367836.2"/>
</dbReference>
<feature type="transmembrane region" description="Helical" evidence="10">
    <location>
        <begin position="89"/>
        <end position="105"/>
    </location>
</feature>
<keyword evidence="3 10" id="KW-0716">Sensory transduction</keyword>
<evidence type="ECO:0000256" key="3">
    <source>
        <dbReference type="ARBA" id="ARBA00022606"/>
    </source>
</evidence>
<dbReference type="GO" id="GO:0007165">
    <property type="term" value="P:signal transduction"/>
    <property type="evidence" value="ECO:0007669"/>
    <property type="project" value="UniProtKB-KW"/>
</dbReference>
<evidence type="ECO:0000256" key="4">
    <source>
        <dbReference type="ARBA" id="ARBA00022692"/>
    </source>
</evidence>
<comment type="similarity">
    <text evidence="10">Belongs to the insect chemoreceptor superfamily. Heteromeric odorant receptor channel (TC 1.A.69) family.</text>
</comment>
<dbReference type="Proteomes" id="UP000515180">
    <property type="component" value="Unplaced"/>
</dbReference>
<evidence type="ECO:0000256" key="5">
    <source>
        <dbReference type="ARBA" id="ARBA00022725"/>
    </source>
</evidence>
<evidence type="ECO:0000256" key="6">
    <source>
        <dbReference type="ARBA" id="ARBA00022989"/>
    </source>
</evidence>
<feature type="transmembrane region" description="Helical" evidence="10">
    <location>
        <begin position="246"/>
        <end position="273"/>
    </location>
</feature>
<reference evidence="12" key="1">
    <citation type="submission" date="2025-08" db="UniProtKB">
        <authorList>
            <consortium name="RefSeq"/>
        </authorList>
    </citation>
    <scope>IDENTIFICATION</scope>
</reference>
<evidence type="ECO:0000256" key="8">
    <source>
        <dbReference type="ARBA" id="ARBA00023170"/>
    </source>
</evidence>
<feature type="transmembrane region" description="Helical" evidence="10">
    <location>
        <begin position="52"/>
        <end position="77"/>
    </location>
</feature>
<dbReference type="OrthoDB" id="6617147at2759"/>
<dbReference type="Pfam" id="PF02949">
    <property type="entry name" value="7tm_6"/>
    <property type="match status" value="1"/>
</dbReference>
<dbReference type="PANTHER" id="PTHR21137:SF35">
    <property type="entry name" value="ODORANT RECEPTOR 19A-RELATED"/>
    <property type="match status" value="1"/>
</dbReference>
<evidence type="ECO:0000256" key="7">
    <source>
        <dbReference type="ARBA" id="ARBA00023136"/>
    </source>
</evidence>